<evidence type="ECO:0000256" key="19">
    <source>
        <dbReference type="PIRSR" id="PIRSR017689-1"/>
    </source>
</evidence>
<sequence length="553" mass="61571">MEDDIAHFTKKYIGDSYVKRWQERSSRKKKKLAAILEQGRLPDIGLSEADIEALLLQISSMDSNNWENSVGVGEREGRVLVDFIRRRHYGYRFTHGIGRSGDVTAVQPKASGSSLICRLTNQLLLDWLKRSGSPSTSECFLVPMATGMSLTLCLMAMKRRRSRGASFVLWSRIDQKSCFKCMLAAGLIPIPIELVTDTSSDQLCSNLDALEMALKNPAKYLIDHWPNVAKAYQINTNSIENSTCDDVVCIFTTTNCFAPRVPDKLHAITKLCIKYGVSHLINNAYGVQSPRCMRMIESAGKLIIEHNLINSSKTTSRPIDLLYVQSTDKNLMVPVGGAIIAGFSTDLVNSVAKLYPGRASGTPTLDVFATLLYLGNKGWDDLLQHQSVCFKRLHNGLKHISEKYNLKLLDTSSNPISLALSLENLLPMSMITQSIERNGNNVKSEIFHQLTQIGANLFTQGCSGVRVVLPASMQTSTKLDVYEFLGFNSHSSTSTIPYINAAAAIGQKDYEIDVFLQRLDKVIQHFQRVFRTKCTNNLVYDTTIDSVVCEKDT</sequence>
<dbReference type="AlphaFoldDB" id="A0AAE2D3E2"/>
<comment type="similarity">
    <text evidence="4 18">Belongs to the SepSecS family.</text>
</comment>
<dbReference type="InterPro" id="IPR015424">
    <property type="entry name" value="PyrdxlP-dep_Trfase"/>
</dbReference>
<organism evidence="21 22">
    <name type="scientific">Schistosoma mekongi</name>
    <name type="common">Parasitic worm</name>
    <dbReference type="NCBI Taxonomy" id="38744"/>
    <lineage>
        <taxon>Eukaryota</taxon>
        <taxon>Metazoa</taxon>
        <taxon>Spiralia</taxon>
        <taxon>Lophotrochozoa</taxon>
        <taxon>Platyhelminthes</taxon>
        <taxon>Trematoda</taxon>
        <taxon>Digenea</taxon>
        <taxon>Strigeidida</taxon>
        <taxon>Schistosomatoidea</taxon>
        <taxon>Schistosomatidae</taxon>
        <taxon>Schistosoma</taxon>
    </lineage>
</organism>
<name>A0AAE2D3E2_SCHME</name>
<comment type="cofactor">
    <cofactor evidence="1 18 20">
        <name>pyridoxal 5'-phosphate</name>
        <dbReference type="ChEBI" id="CHEBI:597326"/>
    </cofactor>
</comment>
<keyword evidence="8 18" id="KW-0808">Transferase</keyword>
<dbReference type="Proteomes" id="UP001292079">
    <property type="component" value="Unassembled WGS sequence"/>
</dbReference>
<dbReference type="PIRSF" id="PIRSF017689">
    <property type="entry name" value="SepSecS"/>
    <property type="match status" value="1"/>
</dbReference>
<evidence type="ECO:0000256" key="18">
    <source>
        <dbReference type="PIRNR" id="PIRNR017689"/>
    </source>
</evidence>
<dbReference type="SUPFAM" id="SSF53383">
    <property type="entry name" value="PLP-dependent transferases"/>
    <property type="match status" value="1"/>
</dbReference>
<evidence type="ECO:0000256" key="7">
    <source>
        <dbReference type="ARBA" id="ARBA00022555"/>
    </source>
</evidence>
<feature type="site" description="May act as a substrate filter by repelling compounds with a negatively charged alpha-carboxylate" evidence="20">
    <location>
        <position position="74"/>
    </location>
</feature>
<evidence type="ECO:0000256" key="12">
    <source>
        <dbReference type="ARBA" id="ARBA00023266"/>
    </source>
</evidence>
<evidence type="ECO:0000256" key="10">
    <source>
        <dbReference type="ARBA" id="ARBA00022898"/>
    </source>
</evidence>
<reference evidence="21" key="2">
    <citation type="journal article" date="2023" name="Infect Dis Poverty">
        <title>Chromosome-scale genome of the human blood fluke Schistosoma mekongi and its implications for public health.</title>
        <authorList>
            <person name="Zhou M."/>
            <person name="Xu L."/>
            <person name="Xu D."/>
            <person name="Chen W."/>
            <person name="Khan J."/>
            <person name="Hu Y."/>
            <person name="Huang H."/>
            <person name="Wei H."/>
            <person name="Zhang Y."/>
            <person name="Chusongsang P."/>
            <person name="Tanasarnprasert K."/>
            <person name="Hu X."/>
            <person name="Limpanont Y."/>
            <person name="Lv Z."/>
        </authorList>
    </citation>
    <scope>NUCLEOTIDE SEQUENCE</scope>
    <source>
        <strain evidence="21">LV_2022a</strain>
    </source>
</reference>
<dbReference type="GO" id="GO:0005737">
    <property type="term" value="C:cytoplasm"/>
    <property type="evidence" value="ECO:0007669"/>
    <property type="project" value="UniProtKB-SubCell"/>
</dbReference>
<feature type="binding site" evidence="19">
    <location>
        <position position="100"/>
    </location>
    <ligand>
        <name>substrate</name>
    </ligand>
</feature>
<dbReference type="NCBIfam" id="TIGR03531">
    <property type="entry name" value="selenium_SpcS"/>
    <property type="match status" value="1"/>
</dbReference>
<dbReference type="InterPro" id="IPR008829">
    <property type="entry name" value="SepSecS/SepCysS"/>
</dbReference>
<dbReference type="GO" id="GO:0098621">
    <property type="term" value="F:O-phosphoseryl-tRNA(Sec) selenium transferase activity"/>
    <property type="evidence" value="ECO:0007669"/>
    <property type="project" value="UniProtKB-EC"/>
</dbReference>
<evidence type="ECO:0000256" key="9">
    <source>
        <dbReference type="ARBA" id="ARBA00022884"/>
    </source>
</evidence>
<dbReference type="PANTHER" id="PTHR12944">
    <property type="entry name" value="SOLUBLE LIVER ANTIGEN/LIVER PANCREAS ANTIGEN"/>
    <property type="match status" value="1"/>
</dbReference>
<feature type="binding site" evidence="19">
    <location>
        <position position="358"/>
    </location>
    <ligand>
        <name>substrate</name>
    </ligand>
</feature>
<comment type="caution">
    <text evidence="21">The sequence shown here is derived from an EMBL/GenBank/DDBJ whole genome shotgun (WGS) entry which is preliminary data.</text>
</comment>
<dbReference type="Pfam" id="PF05889">
    <property type="entry name" value="SepSecS"/>
    <property type="match status" value="2"/>
</dbReference>
<evidence type="ECO:0000256" key="8">
    <source>
        <dbReference type="ARBA" id="ARBA00022679"/>
    </source>
</evidence>
<feature type="binding site" evidence="19">
    <location>
        <position position="107"/>
    </location>
    <ligand>
        <name>substrate</name>
    </ligand>
</feature>
<evidence type="ECO:0000256" key="14">
    <source>
        <dbReference type="ARBA" id="ARBA00030669"/>
    </source>
</evidence>
<evidence type="ECO:0000313" key="21">
    <source>
        <dbReference type="EMBL" id="KAK4468835.1"/>
    </source>
</evidence>
<keyword evidence="7 18" id="KW-0820">tRNA-binding</keyword>
<dbReference type="InterPro" id="IPR019872">
    <property type="entry name" value="Sec-tRNA_Se_transferase"/>
</dbReference>
<dbReference type="EC" id="2.9.1.2" evidence="5 18"/>
<comment type="subcellular location">
    <subcellularLocation>
        <location evidence="18">Cytoplasm</location>
    </subcellularLocation>
</comment>
<comment type="pathway">
    <text evidence="3 18">Aminoacyl-tRNA biosynthesis; selenocysteinyl-tRNA(Sec) biosynthesis; selenocysteinyl-tRNA(Sec) from L-seryl-tRNA(Sec) (archaeal/eukaryal route): step 2/2.</text>
</comment>
<evidence type="ECO:0000256" key="11">
    <source>
        <dbReference type="ARBA" id="ARBA00022917"/>
    </source>
</evidence>
<keyword evidence="10 18" id="KW-0663">Pyridoxal phosphate</keyword>
<feature type="binding site" evidence="19">
    <location>
        <position position="75"/>
    </location>
    <ligand>
        <name>pyridoxal 5'-phosphate</name>
        <dbReference type="ChEBI" id="CHEBI:597326"/>
    </ligand>
</feature>
<accession>A0AAE2D3E2</accession>
<feature type="binding site" evidence="19">
    <location>
        <position position="528"/>
    </location>
    <ligand>
        <name>tRNA</name>
        <dbReference type="ChEBI" id="CHEBI:17843"/>
    </ligand>
</feature>
<dbReference type="GO" id="GO:0001514">
    <property type="term" value="P:selenocysteine incorporation"/>
    <property type="evidence" value="ECO:0007669"/>
    <property type="project" value="TreeGrafter"/>
</dbReference>
<comment type="catalytic activity">
    <reaction evidence="17 18">
        <text>O-phospho-L-seryl-tRNA(Sec) + selenophosphate + H2O = L-selenocysteinyl-tRNA(Sec) + 2 phosphate</text>
        <dbReference type="Rhea" id="RHEA:25041"/>
        <dbReference type="Rhea" id="RHEA-COMP:9743"/>
        <dbReference type="Rhea" id="RHEA-COMP:9947"/>
        <dbReference type="ChEBI" id="CHEBI:15377"/>
        <dbReference type="ChEBI" id="CHEBI:16144"/>
        <dbReference type="ChEBI" id="CHEBI:43474"/>
        <dbReference type="ChEBI" id="CHEBI:78551"/>
        <dbReference type="ChEBI" id="CHEBI:78573"/>
        <dbReference type="EC" id="2.9.1.2"/>
    </reaction>
</comment>
<comment type="subunit">
    <text evidence="13">Homotetramer formed by a catalytic dimer and a non-catalytic dimer serving as a binding platform that orients tRNASec for catalysis. Each tetramer binds the CCA ends of two tRNAs which point to the active sites of the catalytic dimer.</text>
</comment>
<keyword evidence="18" id="KW-0963">Cytoplasm</keyword>
<keyword evidence="9 18" id="KW-0694">RNA-binding</keyword>
<feature type="binding site" evidence="19">
    <location>
        <position position="99"/>
    </location>
    <ligand>
        <name>substrate</name>
    </ligand>
</feature>
<evidence type="ECO:0000256" key="4">
    <source>
        <dbReference type="ARBA" id="ARBA00007037"/>
    </source>
</evidence>
<dbReference type="GO" id="GO:0001717">
    <property type="term" value="P:conversion of seryl-tRNAsec to selenocys-tRNAsec"/>
    <property type="evidence" value="ECO:0007669"/>
    <property type="project" value="UniProtKB-UniRule"/>
</dbReference>
<dbReference type="InterPro" id="IPR015421">
    <property type="entry name" value="PyrdxlP-dep_Trfase_major"/>
</dbReference>
<evidence type="ECO:0000256" key="20">
    <source>
        <dbReference type="PIRSR" id="PIRSR017689-50"/>
    </source>
</evidence>
<evidence type="ECO:0000256" key="5">
    <source>
        <dbReference type="ARBA" id="ARBA00012464"/>
    </source>
</evidence>
<evidence type="ECO:0000256" key="6">
    <source>
        <dbReference type="ARBA" id="ARBA00021963"/>
    </source>
</evidence>
<dbReference type="EMBL" id="JALJAT010000006">
    <property type="protein sequence ID" value="KAK4468835.1"/>
    <property type="molecule type" value="Genomic_DNA"/>
</dbReference>
<evidence type="ECO:0000256" key="1">
    <source>
        <dbReference type="ARBA" id="ARBA00001933"/>
    </source>
</evidence>
<feature type="binding site" evidence="19">
    <location>
        <position position="301"/>
    </location>
    <ligand>
        <name>tRNA</name>
        <dbReference type="ChEBI" id="CHEBI:17843"/>
    </ligand>
</feature>
<comment type="function">
    <text evidence="2 18">Converts O-phosphoseryl-tRNA(Sec) to selenocysteinyl-tRNA(Sec) required for selenoprotein biosynthesis.</text>
</comment>
<evidence type="ECO:0000256" key="2">
    <source>
        <dbReference type="ARBA" id="ARBA00002552"/>
    </source>
</evidence>
<proteinExistence type="inferred from homology"/>
<gene>
    <name evidence="21" type="ORF">MN116_007569</name>
</gene>
<feature type="modified residue" description="N6-(pyridoxal phosphate)lysine" evidence="20">
    <location>
        <position position="329"/>
    </location>
</feature>
<reference evidence="21" key="1">
    <citation type="submission" date="2022-04" db="EMBL/GenBank/DDBJ databases">
        <authorList>
            <person name="Xu L."/>
            <person name="Lv Z."/>
        </authorList>
    </citation>
    <scope>NUCLEOTIDE SEQUENCE</scope>
    <source>
        <strain evidence="21">LV_2022a</strain>
    </source>
</reference>
<dbReference type="PANTHER" id="PTHR12944:SF2">
    <property type="entry name" value="O-PHOSPHOSERYL-TRNA(SEC) SELENIUM TRANSFERASE"/>
    <property type="match status" value="1"/>
</dbReference>
<evidence type="ECO:0000256" key="13">
    <source>
        <dbReference type="ARBA" id="ARBA00026053"/>
    </source>
</evidence>
<evidence type="ECO:0000256" key="3">
    <source>
        <dbReference type="ARBA" id="ARBA00004822"/>
    </source>
</evidence>
<keyword evidence="11 18" id="KW-0648">Protein biosynthesis</keyword>
<keyword evidence="12 18" id="KW-0711">Selenium</keyword>
<evidence type="ECO:0000256" key="17">
    <source>
        <dbReference type="ARBA" id="ARBA00048808"/>
    </source>
</evidence>
<evidence type="ECO:0000256" key="16">
    <source>
        <dbReference type="ARBA" id="ARBA00032693"/>
    </source>
</evidence>
<evidence type="ECO:0000256" key="15">
    <source>
        <dbReference type="ARBA" id="ARBA00032048"/>
    </source>
</evidence>
<evidence type="ECO:0000313" key="22">
    <source>
        <dbReference type="Proteomes" id="UP001292079"/>
    </source>
</evidence>
<dbReference type="Gene3D" id="3.40.640.10">
    <property type="entry name" value="Type I PLP-dependent aspartate aminotransferase-like (Major domain)"/>
    <property type="match status" value="1"/>
</dbReference>
<dbReference type="GO" id="GO:0000049">
    <property type="term" value="F:tRNA binding"/>
    <property type="evidence" value="ECO:0007669"/>
    <property type="project" value="UniProtKB-UniRule"/>
</dbReference>
<protein>
    <recommendedName>
        <fullName evidence="6 18">O-phosphoseryl-tRNA(Sec) selenium transferase</fullName>
        <ecNumber evidence="5 18">2.9.1.2</ecNumber>
    </recommendedName>
    <alternativeName>
        <fullName evidence="14 18">Selenocysteine synthase</fullName>
    </alternativeName>
    <alternativeName>
        <fullName evidence="15 18">Selenocysteinyl-tRNA(Sec) synthase</fullName>
    </alternativeName>
    <alternativeName>
        <fullName evidence="16 18">Sep-tRNA:Sec-tRNA synthase</fullName>
    </alternativeName>
</protein>
<keyword evidence="22" id="KW-1185">Reference proteome</keyword>